<feature type="domain" description="Thoeris protein ThsB TIR-like" evidence="1">
    <location>
        <begin position="29"/>
        <end position="128"/>
    </location>
</feature>
<reference evidence="3" key="1">
    <citation type="submission" date="2023-07" db="EMBL/GenBank/DDBJ databases">
        <authorList>
            <person name="Deng Y."/>
            <person name="Zhang Y.-Q."/>
        </authorList>
    </citation>
    <scope>NUCLEOTIDE SEQUENCE [LARGE SCALE GENOMIC DNA]</scope>
    <source>
        <strain evidence="3">CPCC 205710</strain>
    </source>
</reference>
<dbReference type="InterPro" id="IPR015032">
    <property type="entry name" value="ThsB__TIR-like_domain"/>
</dbReference>
<evidence type="ECO:0000313" key="3">
    <source>
        <dbReference type="Proteomes" id="UP001206639"/>
    </source>
</evidence>
<keyword evidence="3" id="KW-1185">Reference proteome</keyword>
<gene>
    <name evidence="2" type="ORF">N4S67_06310</name>
</gene>
<evidence type="ECO:0000313" key="2">
    <source>
        <dbReference type="EMBL" id="MCT7658030.1"/>
    </source>
</evidence>
<dbReference type="EMBL" id="JAODWD010000002">
    <property type="protein sequence ID" value="MCT7658030.1"/>
    <property type="molecule type" value="Genomic_DNA"/>
</dbReference>
<sequence>MGHYQQRQLEAFAARVAATTVDPTRHKCFISYHAADVDEVAAFIDSFGTEFIAKTVGVTDEDDFIDSEDSDYIMDQIRTKYLGNSTVTIALMGKCTWARRYVDWEIYSSLRDSKLSKVNGLLAIQLPSGGDLQARINDNVKRTESGVDKGYARSKTYPTSKSSLRSWISDAFTARTSRDHLIDNSRARRLSSASCF</sequence>
<comment type="caution">
    <text evidence="2">The sequence shown here is derived from an EMBL/GenBank/DDBJ whole genome shotgun (WGS) entry which is preliminary data.</text>
</comment>
<name>A0ABT2M9C5_9MYCO</name>
<protein>
    <submittedName>
        <fullName evidence="2">TIR domain-containing protein</fullName>
    </submittedName>
</protein>
<dbReference type="Pfam" id="PF08937">
    <property type="entry name" value="ThsB_TIR"/>
    <property type="match status" value="1"/>
</dbReference>
<accession>A0ABT2M9C5</accession>
<dbReference type="Proteomes" id="UP001206639">
    <property type="component" value="Unassembled WGS sequence"/>
</dbReference>
<organism evidence="2 3">
    <name type="scientific">Mycobacterium deserti</name>
    <dbReference type="NCBI Taxonomy" id="2978347"/>
    <lineage>
        <taxon>Bacteria</taxon>
        <taxon>Bacillati</taxon>
        <taxon>Actinomycetota</taxon>
        <taxon>Actinomycetes</taxon>
        <taxon>Mycobacteriales</taxon>
        <taxon>Mycobacteriaceae</taxon>
        <taxon>Mycobacterium</taxon>
    </lineage>
</organism>
<evidence type="ECO:0000259" key="1">
    <source>
        <dbReference type="Pfam" id="PF08937"/>
    </source>
</evidence>
<proteinExistence type="predicted"/>